<dbReference type="PANTHER" id="PTHR11266">
    <property type="entry name" value="PEROXISOMAL MEMBRANE PROTEIN 2, PXMP2 MPV17"/>
    <property type="match status" value="1"/>
</dbReference>
<dbReference type="GO" id="GO:0015267">
    <property type="term" value="F:channel activity"/>
    <property type="evidence" value="ECO:0007669"/>
    <property type="project" value="TreeGrafter"/>
</dbReference>
<dbReference type="AlphaFoldDB" id="A0A811LIR3"/>
<dbReference type="GO" id="GO:0016020">
    <property type="term" value="C:membrane"/>
    <property type="evidence" value="ECO:0007669"/>
    <property type="project" value="UniProtKB-SubCell"/>
</dbReference>
<dbReference type="GO" id="GO:0005739">
    <property type="term" value="C:mitochondrion"/>
    <property type="evidence" value="ECO:0007669"/>
    <property type="project" value="TreeGrafter"/>
</dbReference>
<dbReference type="Proteomes" id="UP000614601">
    <property type="component" value="Unassembled WGS sequence"/>
</dbReference>
<dbReference type="PANTHER" id="PTHR11266:SF17">
    <property type="entry name" value="PROTEIN MPV17"/>
    <property type="match status" value="1"/>
</dbReference>
<evidence type="ECO:0000256" key="2">
    <source>
        <dbReference type="ARBA" id="ARBA00006824"/>
    </source>
</evidence>
<proteinExistence type="inferred from homology"/>
<protein>
    <recommendedName>
        <fullName evidence="6">Mitochondrial inner membrane protein Mpv17</fullName>
    </recommendedName>
</protein>
<dbReference type="GO" id="GO:1901858">
    <property type="term" value="P:regulation of mitochondrial DNA metabolic process"/>
    <property type="evidence" value="ECO:0007669"/>
    <property type="project" value="TreeGrafter"/>
</dbReference>
<evidence type="ECO:0000256" key="4">
    <source>
        <dbReference type="ARBA" id="ARBA00022989"/>
    </source>
</evidence>
<dbReference type="EMBL" id="CAJFCW020000006">
    <property type="protein sequence ID" value="CAG9124415.1"/>
    <property type="molecule type" value="Genomic_DNA"/>
</dbReference>
<evidence type="ECO:0000256" key="7">
    <source>
        <dbReference type="RuleBase" id="RU363053"/>
    </source>
</evidence>
<keyword evidence="3 7" id="KW-0812">Transmembrane</keyword>
<evidence type="ECO:0000313" key="8">
    <source>
        <dbReference type="EMBL" id="CAD5228388.1"/>
    </source>
</evidence>
<dbReference type="InterPro" id="IPR007248">
    <property type="entry name" value="Mpv17_PMP22"/>
</dbReference>
<comment type="subcellular location">
    <subcellularLocation>
        <location evidence="1">Membrane</location>
        <topology evidence="1">Multi-pass membrane protein</topology>
    </subcellularLocation>
</comment>
<feature type="transmembrane region" description="Helical" evidence="7">
    <location>
        <begin position="148"/>
        <end position="166"/>
    </location>
</feature>
<dbReference type="EMBL" id="CAJFDH010000006">
    <property type="protein sequence ID" value="CAD5228388.1"/>
    <property type="molecule type" value="Genomic_DNA"/>
</dbReference>
<comment type="similarity">
    <text evidence="2 7">Belongs to the peroxisomal membrane protein PXMP2/4 family.</text>
</comment>
<accession>A0A811LIR3</accession>
<evidence type="ECO:0000313" key="9">
    <source>
        <dbReference type="Proteomes" id="UP000614601"/>
    </source>
</evidence>
<feature type="transmembrane region" description="Helical" evidence="7">
    <location>
        <begin position="47"/>
        <end position="65"/>
    </location>
</feature>
<feature type="transmembrane region" description="Helical" evidence="7">
    <location>
        <begin position="85"/>
        <end position="105"/>
    </location>
</feature>
<keyword evidence="5 7" id="KW-0472">Membrane</keyword>
<keyword evidence="4 7" id="KW-1133">Transmembrane helix</keyword>
<keyword evidence="9" id="KW-1185">Reference proteome</keyword>
<dbReference type="OrthoDB" id="430207at2759"/>
<comment type="caution">
    <text evidence="8">The sequence shown here is derived from an EMBL/GenBank/DDBJ whole genome shotgun (WGS) entry which is preliminary data.</text>
</comment>
<dbReference type="Pfam" id="PF04117">
    <property type="entry name" value="Mpv17_PMP22"/>
    <property type="match status" value="1"/>
</dbReference>
<evidence type="ECO:0000256" key="1">
    <source>
        <dbReference type="ARBA" id="ARBA00004141"/>
    </source>
</evidence>
<organism evidence="8 9">
    <name type="scientific">Bursaphelenchus okinawaensis</name>
    <dbReference type="NCBI Taxonomy" id="465554"/>
    <lineage>
        <taxon>Eukaryota</taxon>
        <taxon>Metazoa</taxon>
        <taxon>Ecdysozoa</taxon>
        <taxon>Nematoda</taxon>
        <taxon>Chromadorea</taxon>
        <taxon>Rhabditida</taxon>
        <taxon>Tylenchina</taxon>
        <taxon>Tylenchomorpha</taxon>
        <taxon>Aphelenchoidea</taxon>
        <taxon>Aphelenchoididae</taxon>
        <taxon>Bursaphelenchus</taxon>
    </lineage>
</organism>
<sequence>MSSFQKFFPTKSFLKQVIGAGALASTSSCLSQTFIEKADHIDYRRVLNFGLVTMAIVGPIQYHWFRFLSRMMQGENLRTGVKRMIVDQIIAAPIITTIFLFNVQLMESKSINTSINKTRNVWAPVMANNYKLWPFVQLINMSVVPLEYRIVFLQFVGLFWNCYISYMTTK</sequence>
<evidence type="ECO:0000256" key="5">
    <source>
        <dbReference type="ARBA" id="ARBA00023136"/>
    </source>
</evidence>
<gene>
    <name evidence="8" type="ORF">BOKJ2_LOCUS12653</name>
</gene>
<evidence type="ECO:0000256" key="6">
    <source>
        <dbReference type="ARBA" id="ARBA00049743"/>
    </source>
</evidence>
<dbReference type="PROSITE" id="PS51257">
    <property type="entry name" value="PROKAR_LIPOPROTEIN"/>
    <property type="match status" value="1"/>
</dbReference>
<evidence type="ECO:0000256" key="3">
    <source>
        <dbReference type="ARBA" id="ARBA00022692"/>
    </source>
</evidence>
<reference evidence="8" key="1">
    <citation type="submission" date="2020-09" db="EMBL/GenBank/DDBJ databases">
        <authorList>
            <person name="Kikuchi T."/>
        </authorList>
    </citation>
    <scope>NUCLEOTIDE SEQUENCE</scope>
    <source>
        <strain evidence="8">SH1</strain>
    </source>
</reference>
<name>A0A811LIR3_9BILA</name>
<dbReference type="Proteomes" id="UP000783686">
    <property type="component" value="Unassembled WGS sequence"/>
</dbReference>